<dbReference type="Proteomes" id="UP001056120">
    <property type="component" value="Linkage Group LG13"/>
</dbReference>
<evidence type="ECO:0000313" key="2">
    <source>
        <dbReference type="Proteomes" id="UP001056120"/>
    </source>
</evidence>
<reference evidence="1 2" key="2">
    <citation type="journal article" date="2022" name="Mol. Ecol. Resour.">
        <title>The genomes of chicory, endive, great burdock and yacon provide insights into Asteraceae paleo-polyploidization history and plant inulin production.</title>
        <authorList>
            <person name="Fan W."/>
            <person name="Wang S."/>
            <person name="Wang H."/>
            <person name="Wang A."/>
            <person name="Jiang F."/>
            <person name="Liu H."/>
            <person name="Zhao H."/>
            <person name="Xu D."/>
            <person name="Zhang Y."/>
        </authorList>
    </citation>
    <scope>NUCLEOTIDE SEQUENCE [LARGE SCALE GENOMIC DNA]</scope>
    <source>
        <strain evidence="2">cv. Yunnan</strain>
        <tissue evidence="1">Leaves</tissue>
    </source>
</reference>
<dbReference type="EMBL" id="CM042030">
    <property type="protein sequence ID" value="KAI3786359.1"/>
    <property type="molecule type" value="Genomic_DNA"/>
</dbReference>
<organism evidence="1 2">
    <name type="scientific">Smallanthus sonchifolius</name>
    <dbReference type="NCBI Taxonomy" id="185202"/>
    <lineage>
        <taxon>Eukaryota</taxon>
        <taxon>Viridiplantae</taxon>
        <taxon>Streptophyta</taxon>
        <taxon>Embryophyta</taxon>
        <taxon>Tracheophyta</taxon>
        <taxon>Spermatophyta</taxon>
        <taxon>Magnoliopsida</taxon>
        <taxon>eudicotyledons</taxon>
        <taxon>Gunneridae</taxon>
        <taxon>Pentapetalae</taxon>
        <taxon>asterids</taxon>
        <taxon>campanulids</taxon>
        <taxon>Asterales</taxon>
        <taxon>Asteraceae</taxon>
        <taxon>Asteroideae</taxon>
        <taxon>Heliantheae alliance</taxon>
        <taxon>Millerieae</taxon>
        <taxon>Smallanthus</taxon>
    </lineage>
</organism>
<protein>
    <submittedName>
        <fullName evidence="1">Uncharacterized protein</fullName>
    </submittedName>
</protein>
<sequence>MANNYEFESKGFNETSASKPVGAALVAHVMETILDPVMYSQVNHARTNNGGEGFDWSAYSEEVKQNSANQALMAGIKGKASFEKLSPTLSLKEKITSWKYDSYRDLYVIFRTKGKKQFF</sequence>
<keyword evidence="2" id="KW-1185">Reference proteome</keyword>
<name>A0ACB9GS83_9ASTR</name>
<comment type="caution">
    <text evidence="1">The sequence shown here is derived from an EMBL/GenBank/DDBJ whole genome shotgun (WGS) entry which is preliminary data.</text>
</comment>
<reference evidence="2" key="1">
    <citation type="journal article" date="2022" name="Mol. Ecol. Resour.">
        <title>The genomes of chicory, endive, great burdock and yacon provide insights into Asteraceae palaeo-polyploidization history and plant inulin production.</title>
        <authorList>
            <person name="Fan W."/>
            <person name="Wang S."/>
            <person name="Wang H."/>
            <person name="Wang A."/>
            <person name="Jiang F."/>
            <person name="Liu H."/>
            <person name="Zhao H."/>
            <person name="Xu D."/>
            <person name="Zhang Y."/>
        </authorList>
    </citation>
    <scope>NUCLEOTIDE SEQUENCE [LARGE SCALE GENOMIC DNA]</scope>
    <source>
        <strain evidence="2">cv. Yunnan</strain>
    </source>
</reference>
<evidence type="ECO:0000313" key="1">
    <source>
        <dbReference type="EMBL" id="KAI3786359.1"/>
    </source>
</evidence>
<gene>
    <name evidence="1" type="ORF">L1987_39977</name>
</gene>
<proteinExistence type="predicted"/>
<accession>A0ACB9GS83</accession>